<name>A0A841LF13_9SPHN</name>
<evidence type="ECO:0000313" key="2">
    <source>
        <dbReference type="Proteomes" id="UP000538147"/>
    </source>
</evidence>
<comment type="caution">
    <text evidence="1">The sequence shown here is derived from an EMBL/GenBank/DDBJ whole genome shotgun (WGS) entry which is preliminary data.</text>
</comment>
<dbReference type="RefSeq" id="WP_184200678.1">
    <property type="nucleotide sequence ID" value="NZ_BMOX01000158.1"/>
</dbReference>
<dbReference type="SUPFAM" id="SSF52540">
    <property type="entry name" value="P-loop containing nucleoside triphosphate hydrolases"/>
    <property type="match status" value="1"/>
</dbReference>
<dbReference type="AlphaFoldDB" id="A0A841LF13"/>
<gene>
    <name evidence="1" type="ORF">FHS79_002592</name>
</gene>
<proteinExistence type="predicted"/>
<dbReference type="Proteomes" id="UP000538147">
    <property type="component" value="Unassembled WGS sequence"/>
</dbReference>
<dbReference type="EMBL" id="JACIIV010000019">
    <property type="protein sequence ID" value="MBB6228405.1"/>
    <property type="molecule type" value="Genomic_DNA"/>
</dbReference>
<organism evidence="1 2">
    <name type="scientific">Polymorphobacter multimanifer</name>
    <dbReference type="NCBI Taxonomy" id="1070431"/>
    <lineage>
        <taxon>Bacteria</taxon>
        <taxon>Pseudomonadati</taxon>
        <taxon>Pseudomonadota</taxon>
        <taxon>Alphaproteobacteria</taxon>
        <taxon>Sphingomonadales</taxon>
        <taxon>Sphingosinicellaceae</taxon>
        <taxon>Polymorphobacter</taxon>
    </lineage>
</organism>
<protein>
    <submittedName>
        <fullName evidence="1">Uncharacterized protein</fullName>
    </submittedName>
</protein>
<reference evidence="1 2" key="1">
    <citation type="submission" date="2020-08" db="EMBL/GenBank/DDBJ databases">
        <title>Genomic Encyclopedia of Type Strains, Phase IV (KMG-IV): sequencing the most valuable type-strain genomes for metagenomic binning, comparative biology and taxonomic classification.</title>
        <authorList>
            <person name="Goeker M."/>
        </authorList>
    </citation>
    <scope>NUCLEOTIDE SEQUENCE [LARGE SCALE GENOMIC DNA]</scope>
    <source>
        <strain evidence="1 2">DSM 102189</strain>
    </source>
</reference>
<evidence type="ECO:0000313" key="1">
    <source>
        <dbReference type="EMBL" id="MBB6228405.1"/>
    </source>
</evidence>
<dbReference type="InterPro" id="IPR027417">
    <property type="entry name" value="P-loop_NTPase"/>
</dbReference>
<sequence length="231" mass="26052">MVSLKEVFGISASVPTYTYVDRQGLDGKFRYLLESDRHIVIYGSSKQGKTSLRRKQLPESQSIIVPCNPDFTIESIYNEIRRQLGARDPLEHTATRTIEGSTQVEAKGKVGIPLLSQAEAGGSLDASISHEWETKVGLSSNSDSLVYLSDIIKASGKRVVIEDFHYLSEDERRRLAFDMKAFWDMSVFLIVIGVWAEHNLLTLYNNDLDGRVEEIDIQWNKDDLALVVKRG</sequence>
<accession>A0A841LF13</accession>
<dbReference type="Gene3D" id="3.40.50.300">
    <property type="entry name" value="P-loop containing nucleotide triphosphate hydrolases"/>
    <property type="match status" value="1"/>
</dbReference>
<keyword evidence="2" id="KW-1185">Reference proteome</keyword>